<proteinExistence type="predicted"/>
<reference evidence="1" key="1">
    <citation type="journal article" date="2014" name="Front. Microbiol.">
        <title>High frequency of phylogenetically diverse reductive dehalogenase-homologous genes in deep subseafloor sedimentary metagenomes.</title>
        <authorList>
            <person name="Kawai M."/>
            <person name="Futagami T."/>
            <person name="Toyoda A."/>
            <person name="Takaki Y."/>
            <person name="Nishi S."/>
            <person name="Hori S."/>
            <person name="Arai W."/>
            <person name="Tsubouchi T."/>
            <person name="Morono Y."/>
            <person name="Uchiyama I."/>
            <person name="Ito T."/>
            <person name="Fujiyama A."/>
            <person name="Inagaki F."/>
            <person name="Takami H."/>
        </authorList>
    </citation>
    <scope>NUCLEOTIDE SEQUENCE</scope>
    <source>
        <strain evidence="1">Expedition CK06-06</strain>
    </source>
</reference>
<evidence type="ECO:0008006" key="2">
    <source>
        <dbReference type="Google" id="ProtNLM"/>
    </source>
</evidence>
<dbReference type="AlphaFoldDB" id="X1MQR1"/>
<protein>
    <recommendedName>
        <fullName evidence="2">Transposase IS4-like domain-containing protein</fullName>
    </recommendedName>
</protein>
<name>X1MQR1_9ZZZZ</name>
<organism evidence="1">
    <name type="scientific">marine sediment metagenome</name>
    <dbReference type="NCBI Taxonomy" id="412755"/>
    <lineage>
        <taxon>unclassified sequences</taxon>
        <taxon>metagenomes</taxon>
        <taxon>ecological metagenomes</taxon>
    </lineage>
</organism>
<dbReference type="EMBL" id="BARV01029765">
    <property type="protein sequence ID" value="GAI33967.1"/>
    <property type="molecule type" value="Genomic_DNA"/>
</dbReference>
<gene>
    <name evidence="1" type="ORF">S06H3_47392</name>
</gene>
<evidence type="ECO:0000313" key="1">
    <source>
        <dbReference type="EMBL" id="GAI33967.1"/>
    </source>
</evidence>
<feature type="non-terminal residue" evidence="1">
    <location>
        <position position="1"/>
    </location>
</feature>
<accession>X1MQR1</accession>
<sequence length="96" mass="11202">EIKDFIKIRPIYHYTKKRVRAHVFICVLSYLVEAIMEKKLARLSITTRSALDKLSDIKIVENILSNHRIRCVTKINRERKKILGALGISNITRTIL</sequence>
<comment type="caution">
    <text evidence="1">The sequence shown here is derived from an EMBL/GenBank/DDBJ whole genome shotgun (WGS) entry which is preliminary data.</text>
</comment>